<keyword evidence="2" id="KW-1185">Reference proteome</keyword>
<accession>A0AAN7Y820</accession>
<evidence type="ECO:0000313" key="2">
    <source>
        <dbReference type="Proteomes" id="UP001309876"/>
    </source>
</evidence>
<reference evidence="1 2" key="1">
    <citation type="submission" date="2023-08" db="EMBL/GenBank/DDBJ databases">
        <title>Black Yeasts Isolated from many extreme environments.</title>
        <authorList>
            <person name="Coleine C."/>
            <person name="Stajich J.E."/>
            <person name="Selbmann L."/>
        </authorList>
    </citation>
    <scope>NUCLEOTIDE SEQUENCE [LARGE SCALE GENOMIC DNA]</scope>
    <source>
        <strain evidence="1 2">CCFEE 5910</strain>
    </source>
</reference>
<proteinExistence type="predicted"/>
<name>A0AAN7Y820_9EURO</name>
<comment type="caution">
    <text evidence="1">The sequence shown here is derived from an EMBL/GenBank/DDBJ whole genome shotgun (WGS) entry which is preliminary data.</text>
</comment>
<dbReference type="EMBL" id="JAVRRJ010000002">
    <property type="protein sequence ID" value="KAK5088663.1"/>
    <property type="molecule type" value="Genomic_DNA"/>
</dbReference>
<evidence type="ECO:0000313" key="1">
    <source>
        <dbReference type="EMBL" id="KAK5088663.1"/>
    </source>
</evidence>
<sequence length="152" mass="17518">MRFDNAKFEQIVRMDPLERQQYKSVPFVKVLYPATSDPTRTVLAEKFSERLLKELWPGVKTEDSDIYGREIVWEEAVDQEGLAEALKWIQRCVDRGYYDDLSSIKWRPNKIASILGNVGEQMGIEKVVEVALACLDRFARGEQLDASMSVKE</sequence>
<organism evidence="1 2">
    <name type="scientific">Lithohypha guttulata</name>
    <dbReference type="NCBI Taxonomy" id="1690604"/>
    <lineage>
        <taxon>Eukaryota</taxon>
        <taxon>Fungi</taxon>
        <taxon>Dikarya</taxon>
        <taxon>Ascomycota</taxon>
        <taxon>Pezizomycotina</taxon>
        <taxon>Eurotiomycetes</taxon>
        <taxon>Chaetothyriomycetidae</taxon>
        <taxon>Chaetothyriales</taxon>
        <taxon>Trichomeriaceae</taxon>
        <taxon>Lithohypha</taxon>
    </lineage>
</organism>
<dbReference type="AlphaFoldDB" id="A0AAN7Y820"/>
<dbReference type="Proteomes" id="UP001309876">
    <property type="component" value="Unassembled WGS sequence"/>
</dbReference>
<protein>
    <submittedName>
        <fullName evidence="1">Uncharacterized protein</fullName>
    </submittedName>
</protein>
<gene>
    <name evidence="1" type="ORF">LTR05_002883</name>
</gene>